<dbReference type="KEGG" id="ovi:T265_00406"/>
<dbReference type="EMBL" id="KL596622">
    <property type="protein sequence ID" value="KER33718.1"/>
    <property type="molecule type" value="Genomic_DNA"/>
</dbReference>
<dbReference type="GeneID" id="20314594"/>
<gene>
    <name evidence="1" type="ORF">T265_00406</name>
</gene>
<dbReference type="CTD" id="20314594"/>
<dbReference type="RefSeq" id="XP_009162443.1">
    <property type="nucleotide sequence ID" value="XM_009164179.1"/>
</dbReference>
<keyword evidence="2" id="KW-1185">Reference proteome</keyword>
<organism evidence="1 2">
    <name type="scientific">Opisthorchis viverrini</name>
    <name type="common">Southeast Asian liver fluke</name>
    <dbReference type="NCBI Taxonomy" id="6198"/>
    <lineage>
        <taxon>Eukaryota</taxon>
        <taxon>Metazoa</taxon>
        <taxon>Spiralia</taxon>
        <taxon>Lophotrochozoa</taxon>
        <taxon>Platyhelminthes</taxon>
        <taxon>Trematoda</taxon>
        <taxon>Digenea</taxon>
        <taxon>Opisthorchiida</taxon>
        <taxon>Opisthorchiata</taxon>
        <taxon>Opisthorchiidae</taxon>
        <taxon>Opisthorchis</taxon>
    </lineage>
</organism>
<evidence type="ECO:0000313" key="1">
    <source>
        <dbReference type="EMBL" id="KER33718.1"/>
    </source>
</evidence>
<dbReference type="AlphaFoldDB" id="A0A075A1Z3"/>
<name>A0A075A1Z3_OPIVI</name>
<protein>
    <submittedName>
        <fullName evidence="1">Uncharacterized protein</fullName>
    </submittedName>
</protein>
<proteinExistence type="predicted"/>
<reference evidence="1 2" key="1">
    <citation type="submission" date="2013-11" db="EMBL/GenBank/DDBJ databases">
        <title>Opisthorchis viverrini - life in the bile duct.</title>
        <authorList>
            <person name="Young N.D."/>
            <person name="Nagarajan N."/>
            <person name="Lin S.J."/>
            <person name="Korhonen P.K."/>
            <person name="Jex A.R."/>
            <person name="Hall R.S."/>
            <person name="Safavi-Hemami H."/>
            <person name="Kaewkong W."/>
            <person name="Bertrand D."/>
            <person name="Gao S."/>
            <person name="Seet Q."/>
            <person name="Wongkham S."/>
            <person name="Teh B.T."/>
            <person name="Wongkham C."/>
            <person name="Intapan P.M."/>
            <person name="Maleewong W."/>
            <person name="Yang X."/>
            <person name="Hu M."/>
            <person name="Wang Z."/>
            <person name="Hofmann A."/>
            <person name="Sternberg P.W."/>
            <person name="Tan P."/>
            <person name="Wang J."/>
            <person name="Gasser R.B."/>
        </authorList>
    </citation>
    <scope>NUCLEOTIDE SEQUENCE [LARGE SCALE GENOMIC DNA]</scope>
</reference>
<dbReference type="Proteomes" id="UP000054324">
    <property type="component" value="Unassembled WGS sequence"/>
</dbReference>
<evidence type="ECO:0000313" key="2">
    <source>
        <dbReference type="Proteomes" id="UP000054324"/>
    </source>
</evidence>
<accession>A0A075A1Z3</accession>
<sequence length="100" mass="10979">MDDEEKEKHCTAVSSLLGVMSTSRVTRGIRILSLPASTLNRSAPSGCSASSSILSVPSCHAIRRKREGWDTTRLPKPRQGKSRGRCRIRTTDLPVIKFAL</sequence>
<dbReference type="OrthoDB" id="329563at2759"/>